<dbReference type="EMBL" id="OOIL02006555">
    <property type="protein sequence ID" value="VFQ97882.1"/>
    <property type="molecule type" value="Genomic_DNA"/>
</dbReference>
<organism evidence="2 3">
    <name type="scientific">Cuscuta campestris</name>
    <dbReference type="NCBI Taxonomy" id="132261"/>
    <lineage>
        <taxon>Eukaryota</taxon>
        <taxon>Viridiplantae</taxon>
        <taxon>Streptophyta</taxon>
        <taxon>Embryophyta</taxon>
        <taxon>Tracheophyta</taxon>
        <taxon>Spermatophyta</taxon>
        <taxon>Magnoliopsida</taxon>
        <taxon>eudicotyledons</taxon>
        <taxon>Gunneridae</taxon>
        <taxon>Pentapetalae</taxon>
        <taxon>asterids</taxon>
        <taxon>lamiids</taxon>
        <taxon>Solanales</taxon>
        <taxon>Convolvulaceae</taxon>
        <taxon>Cuscuteae</taxon>
        <taxon>Cuscuta</taxon>
        <taxon>Cuscuta subgen. Grammica</taxon>
        <taxon>Cuscuta sect. Cleistogrammica</taxon>
    </lineage>
</organism>
<gene>
    <name evidence="2" type="ORF">CCAM_LOCUS39658</name>
</gene>
<keyword evidence="3" id="KW-1185">Reference proteome</keyword>
<dbReference type="AlphaFoldDB" id="A0A484N9R1"/>
<evidence type="ECO:0000313" key="2">
    <source>
        <dbReference type="EMBL" id="VFQ97882.1"/>
    </source>
</evidence>
<evidence type="ECO:0000313" key="3">
    <source>
        <dbReference type="Proteomes" id="UP000595140"/>
    </source>
</evidence>
<proteinExistence type="predicted"/>
<evidence type="ECO:0000256" key="1">
    <source>
        <dbReference type="SAM" id="MobiDB-lite"/>
    </source>
</evidence>
<dbReference type="OrthoDB" id="1653447at2759"/>
<name>A0A484N9R1_9ASTE</name>
<feature type="compositionally biased region" description="Basic and acidic residues" evidence="1">
    <location>
        <begin position="52"/>
        <end position="69"/>
    </location>
</feature>
<sequence length="95" mass="10349">MSKNKRDIKYATAQARLSEDDAVRVGYIGGQPLEGGKIADSQPVELFSSAHNVEKQCRRESGEDGRRPEALPSSDNKGGHQADDDQERNGGHKIS</sequence>
<dbReference type="PANTHER" id="PTHR37732">
    <property type="entry name" value="OS08G0104400 PROTEIN"/>
    <property type="match status" value="1"/>
</dbReference>
<dbReference type="Proteomes" id="UP000595140">
    <property type="component" value="Unassembled WGS sequence"/>
</dbReference>
<dbReference type="GO" id="GO:0010162">
    <property type="term" value="P:seed dormancy process"/>
    <property type="evidence" value="ECO:0007669"/>
    <property type="project" value="InterPro"/>
</dbReference>
<accession>A0A484N9R1</accession>
<feature type="compositionally biased region" description="Basic and acidic residues" evidence="1">
    <location>
        <begin position="77"/>
        <end position="95"/>
    </location>
</feature>
<feature type="region of interest" description="Disordered" evidence="1">
    <location>
        <begin position="52"/>
        <end position="95"/>
    </location>
</feature>
<dbReference type="InterPro" id="IPR044984">
    <property type="entry name" value="SMP1"/>
</dbReference>
<protein>
    <submittedName>
        <fullName evidence="2">Uncharacterized protein</fullName>
    </submittedName>
</protein>
<dbReference type="PANTHER" id="PTHR37732:SF2">
    <property type="entry name" value="SEED MATURATION PROTEIN 1"/>
    <property type="match status" value="1"/>
</dbReference>
<reference evidence="2 3" key="1">
    <citation type="submission" date="2018-04" db="EMBL/GenBank/DDBJ databases">
        <authorList>
            <person name="Vogel A."/>
        </authorList>
    </citation>
    <scope>NUCLEOTIDE SEQUENCE [LARGE SCALE GENOMIC DNA]</scope>
</reference>